<dbReference type="EMBL" id="CP006932">
    <property type="protein sequence ID" value="AHK22629.1"/>
    <property type="molecule type" value="Genomic_DNA"/>
</dbReference>
<dbReference type="PANTHER" id="PTHR11956">
    <property type="entry name" value="ARGINYL-TRNA SYNTHETASE"/>
    <property type="match status" value="1"/>
</dbReference>
<dbReference type="SMART" id="SM00836">
    <property type="entry name" value="DALR_1"/>
    <property type="match status" value="1"/>
</dbReference>
<evidence type="ECO:0000313" key="14">
    <source>
        <dbReference type="EMBL" id="AHK22629.1"/>
    </source>
</evidence>
<protein>
    <recommendedName>
        <fullName evidence="2 10">Arginine--tRNA ligase</fullName>
        <ecNumber evidence="2 10">6.1.1.19</ecNumber>
    </recommendedName>
</protein>
<dbReference type="SUPFAM" id="SSF52374">
    <property type="entry name" value="Nucleotidylyl transferase"/>
    <property type="match status" value="1"/>
</dbReference>
<dbReference type="Gene3D" id="1.10.730.10">
    <property type="entry name" value="Isoleucyl-tRNA Synthetase, Domain 1"/>
    <property type="match status" value="1"/>
</dbReference>
<dbReference type="InterPro" id="IPR009080">
    <property type="entry name" value="tRNAsynth_Ia_anticodon-bd"/>
</dbReference>
<name>W8GFR7_9MOLU</name>
<sequence length="550" mass="64256">MKDKIILYLKKYLDLNKFSHFTEKIIILNSKSKNFGDFNTNLAIIIAKKNNKDPLIIANEIKEYLLKVSLFKDITITKPGFINFFINEKEIIKYALSYFDKNYHDKFNTLQKLKINYEFVSANPTGYLHLGHARHAIIGETTVMILKYVGHDVIREYYINDAGVQIDNLAHSIYNHALIKLNIKKSDQDNSQYNGYEIIDYASYLAKNHQDLFIDKNKEQAIIKIKKLAVDHFLEEIKKDLKALNVANYDIFTSDKKLIEDKKVDKILAKFQKSKYYYKKDDAIWIKTSAFGDPKDRVLIKKDLTYTYMVADFANHVKKYQGGYDLMIDLWGADHHGYEARIKAGLEILGYDSNKLKIDYITLVKLLENGQEFKMSKRKGTAIRIREILDLIDVPAFKFSILAKAKSQMHSIDIAKVNKKDINNNIYWYIQYANSRINQLLNKVEAKTIANLKLKNDYFYLGKEQAEQNLLLKIIAFADQILQAANNREPLILINYLKELAQAFHAYYNSCKIINKNKEIEEERLLLIISLKNLFERIFNILKIEPIKKM</sequence>
<evidence type="ECO:0000259" key="13">
    <source>
        <dbReference type="SMART" id="SM01016"/>
    </source>
</evidence>
<dbReference type="GO" id="GO:0005524">
    <property type="term" value="F:ATP binding"/>
    <property type="evidence" value="ECO:0007669"/>
    <property type="project" value="UniProtKB-KW"/>
</dbReference>
<dbReference type="EC" id="6.1.1.19" evidence="2 10"/>
<dbReference type="SMART" id="SM01016">
    <property type="entry name" value="Arg_tRNA_synt_N"/>
    <property type="match status" value="1"/>
</dbReference>
<feature type="domain" description="Arginyl tRNA synthetase N-terminal" evidence="13">
    <location>
        <begin position="3"/>
        <end position="86"/>
    </location>
</feature>
<dbReference type="InterPro" id="IPR008909">
    <property type="entry name" value="DALR_anticod-bd"/>
</dbReference>
<evidence type="ECO:0000313" key="15">
    <source>
        <dbReference type="Proteomes" id="UP000019450"/>
    </source>
</evidence>
<dbReference type="GO" id="GO:0004814">
    <property type="term" value="F:arginine-tRNA ligase activity"/>
    <property type="evidence" value="ECO:0007669"/>
    <property type="project" value="UniProtKB-UniRule"/>
</dbReference>
<dbReference type="SUPFAM" id="SSF55190">
    <property type="entry name" value="Arginyl-tRNA synthetase (ArgRS), N-terminal 'additional' domain"/>
    <property type="match status" value="1"/>
</dbReference>
<evidence type="ECO:0000256" key="7">
    <source>
        <dbReference type="ARBA" id="ARBA00022917"/>
    </source>
</evidence>
<dbReference type="STRING" id="1427984.X271_00529"/>
<organism evidence="14 15">
    <name type="scientific">Candidatus Hepatoplasma crinochetorum Av</name>
    <dbReference type="NCBI Taxonomy" id="1427984"/>
    <lineage>
        <taxon>Bacteria</taxon>
        <taxon>Bacillati</taxon>
        <taxon>Mycoplasmatota</taxon>
        <taxon>Mollicutes</taxon>
        <taxon>Candidatus Hepatoplasmataceae</taxon>
        <taxon>Candidatus Hepatoplasma</taxon>
    </lineage>
</organism>
<dbReference type="GO" id="GO:0005737">
    <property type="term" value="C:cytoplasm"/>
    <property type="evidence" value="ECO:0007669"/>
    <property type="project" value="UniProtKB-UniRule"/>
</dbReference>
<dbReference type="SUPFAM" id="SSF47323">
    <property type="entry name" value="Anticodon-binding domain of a subclass of class I aminoacyl-tRNA synthetases"/>
    <property type="match status" value="1"/>
</dbReference>
<dbReference type="HOGENOM" id="CLU_006406_0_1_14"/>
<evidence type="ECO:0000256" key="8">
    <source>
        <dbReference type="ARBA" id="ARBA00023146"/>
    </source>
</evidence>
<dbReference type="eggNOG" id="COG0018">
    <property type="taxonomic scope" value="Bacteria"/>
</dbReference>
<dbReference type="GO" id="GO:0006420">
    <property type="term" value="P:arginyl-tRNA aminoacylation"/>
    <property type="evidence" value="ECO:0007669"/>
    <property type="project" value="UniProtKB-UniRule"/>
</dbReference>
<dbReference type="Proteomes" id="UP000019450">
    <property type="component" value="Chromosome"/>
</dbReference>
<evidence type="ECO:0000256" key="9">
    <source>
        <dbReference type="ARBA" id="ARBA00049339"/>
    </source>
</evidence>
<dbReference type="NCBIfam" id="TIGR00456">
    <property type="entry name" value="argS"/>
    <property type="match status" value="1"/>
</dbReference>
<dbReference type="InterPro" id="IPR035684">
    <property type="entry name" value="ArgRS_core"/>
</dbReference>
<dbReference type="Gene3D" id="3.40.50.620">
    <property type="entry name" value="HUPs"/>
    <property type="match status" value="1"/>
</dbReference>
<evidence type="ECO:0000256" key="5">
    <source>
        <dbReference type="ARBA" id="ARBA00022741"/>
    </source>
</evidence>
<evidence type="ECO:0000256" key="4">
    <source>
        <dbReference type="ARBA" id="ARBA00022598"/>
    </source>
</evidence>
<evidence type="ECO:0000256" key="11">
    <source>
        <dbReference type="RuleBase" id="RU363038"/>
    </source>
</evidence>
<dbReference type="PATRIC" id="fig|1427984.3.peg.508"/>
<dbReference type="CDD" id="cd00671">
    <property type="entry name" value="ArgRS_core"/>
    <property type="match status" value="1"/>
</dbReference>
<evidence type="ECO:0000256" key="3">
    <source>
        <dbReference type="ARBA" id="ARBA00022490"/>
    </source>
</evidence>
<dbReference type="RefSeq" id="WP_025208916.1">
    <property type="nucleotide sequence ID" value="NZ_CP006932.1"/>
</dbReference>
<keyword evidence="3" id="KW-0963">Cytoplasm</keyword>
<evidence type="ECO:0000256" key="1">
    <source>
        <dbReference type="ARBA" id="ARBA00005594"/>
    </source>
</evidence>
<keyword evidence="6 11" id="KW-0067">ATP-binding</keyword>
<keyword evidence="5 11" id="KW-0547">Nucleotide-binding</keyword>
<feature type="domain" description="DALR anticodon binding" evidence="12">
    <location>
        <begin position="430"/>
        <end position="550"/>
    </location>
</feature>
<dbReference type="InterPro" id="IPR036695">
    <property type="entry name" value="Arg-tRNA-synth_N_sf"/>
</dbReference>
<dbReference type="Gene3D" id="3.30.1360.70">
    <property type="entry name" value="Arginyl tRNA synthetase N-terminal domain"/>
    <property type="match status" value="1"/>
</dbReference>
<keyword evidence="15" id="KW-1185">Reference proteome</keyword>
<comment type="similarity">
    <text evidence="1 11">Belongs to the class-I aminoacyl-tRNA synthetase family.</text>
</comment>
<proteinExistence type="inferred from homology"/>
<keyword evidence="8 11" id="KW-0030">Aminoacyl-tRNA synthetase</keyword>
<evidence type="ECO:0000256" key="6">
    <source>
        <dbReference type="ARBA" id="ARBA00022840"/>
    </source>
</evidence>
<dbReference type="InterPro" id="IPR001412">
    <property type="entry name" value="aa-tRNA-synth_I_CS"/>
</dbReference>
<dbReference type="PRINTS" id="PR01038">
    <property type="entry name" value="TRNASYNTHARG"/>
</dbReference>
<dbReference type="OrthoDB" id="9805987at2"/>
<keyword evidence="4 11" id="KW-0436">Ligase</keyword>
<reference evidence="14 15" key="1">
    <citation type="journal article" date="2014" name="Genome Biol. Evol.">
        <title>Phylogenomics of "Candidatus Hepatoplasma crinochetorum," a Lineage of Mollicutes Associated with Noninsect Arthropods.</title>
        <authorList>
            <person name="Leclercq S."/>
            <person name="Dittmer J."/>
            <person name="Bouchon D."/>
            <person name="Cordaux R."/>
        </authorList>
    </citation>
    <scope>NUCLEOTIDE SEQUENCE [LARGE SCALE GENOMIC DNA]</scope>
    <source>
        <strain evidence="14 15">Av</strain>
    </source>
</reference>
<keyword evidence="7 11" id="KW-0648">Protein biosynthesis</keyword>
<dbReference type="InterPro" id="IPR014729">
    <property type="entry name" value="Rossmann-like_a/b/a_fold"/>
</dbReference>
<evidence type="ECO:0000256" key="2">
    <source>
        <dbReference type="ARBA" id="ARBA00012837"/>
    </source>
</evidence>
<dbReference type="PANTHER" id="PTHR11956:SF5">
    <property type="entry name" value="ARGININE--TRNA LIGASE, CYTOPLASMIC"/>
    <property type="match status" value="1"/>
</dbReference>
<gene>
    <name evidence="14" type="primary">argS</name>
    <name evidence="14" type="ORF">X271_00529</name>
</gene>
<dbReference type="PROSITE" id="PS00178">
    <property type="entry name" value="AA_TRNA_LIGASE_I"/>
    <property type="match status" value="1"/>
</dbReference>
<dbReference type="Pfam" id="PF00750">
    <property type="entry name" value="tRNA-synt_1d"/>
    <property type="match status" value="1"/>
</dbReference>
<accession>W8GFR7</accession>
<evidence type="ECO:0000256" key="10">
    <source>
        <dbReference type="NCBIfam" id="TIGR00456"/>
    </source>
</evidence>
<dbReference type="AlphaFoldDB" id="W8GFR7"/>
<evidence type="ECO:0000259" key="12">
    <source>
        <dbReference type="SMART" id="SM00836"/>
    </source>
</evidence>
<dbReference type="Pfam" id="PF05746">
    <property type="entry name" value="DALR_1"/>
    <property type="match status" value="1"/>
</dbReference>
<dbReference type="InterPro" id="IPR005148">
    <property type="entry name" value="Arg-tRNA-synth_N"/>
</dbReference>
<dbReference type="KEGG" id="hcr:X271_00529"/>
<dbReference type="Pfam" id="PF03485">
    <property type="entry name" value="Arg_tRNA_synt_N"/>
    <property type="match status" value="1"/>
</dbReference>
<comment type="catalytic activity">
    <reaction evidence="9">
        <text>tRNA(Arg) + L-arginine + ATP = L-arginyl-tRNA(Arg) + AMP + diphosphate</text>
        <dbReference type="Rhea" id="RHEA:20301"/>
        <dbReference type="Rhea" id="RHEA-COMP:9658"/>
        <dbReference type="Rhea" id="RHEA-COMP:9673"/>
        <dbReference type="ChEBI" id="CHEBI:30616"/>
        <dbReference type="ChEBI" id="CHEBI:32682"/>
        <dbReference type="ChEBI" id="CHEBI:33019"/>
        <dbReference type="ChEBI" id="CHEBI:78442"/>
        <dbReference type="ChEBI" id="CHEBI:78513"/>
        <dbReference type="ChEBI" id="CHEBI:456215"/>
        <dbReference type="EC" id="6.1.1.19"/>
    </reaction>
</comment>
<dbReference type="InterPro" id="IPR001278">
    <property type="entry name" value="Arg-tRNA-ligase"/>
</dbReference>